<dbReference type="SUPFAM" id="SSF53756">
    <property type="entry name" value="UDP-Glycosyltransferase/glycogen phosphorylase"/>
    <property type="match status" value="1"/>
</dbReference>
<comment type="similarity">
    <text evidence="1">Belongs to the glycosyltransferase 28 family.</text>
</comment>
<dbReference type="InterPro" id="IPR002213">
    <property type="entry name" value="UDP_glucos_trans"/>
</dbReference>
<dbReference type="PANTHER" id="PTHR48050">
    <property type="entry name" value="STEROL 3-BETA-GLUCOSYLTRANSFERASE"/>
    <property type="match status" value="1"/>
</dbReference>
<comment type="caution">
    <text evidence="7">The sequence shown here is derived from an EMBL/GenBank/DDBJ whole genome shotgun (WGS) entry which is preliminary data.</text>
</comment>
<keyword evidence="3" id="KW-0808">Transferase</keyword>
<gene>
    <name evidence="7" type="ORF">GCM10010315_38050</name>
</gene>
<keyword evidence="8" id="KW-1185">Reference proteome</keyword>
<dbReference type="Pfam" id="PF21036">
    <property type="entry name" value="EryCIII-like_N"/>
    <property type="match status" value="1"/>
</dbReference>
<dbReference type="CDD" id="cd03784">
    <property type="entry name" value="GT1_Gtf-like"/>
    <property type="match status" value="1"/>
</dbReference>
<evidence type="ECO:0000256" key="4">
    <source>
        <dbReference type="ARBA" id="ARBA00023194"/>
    </source>
</evidence>
<dbReference type="Gene3D" id="3.40.50.2000">
    <property type="entry name" value="Glycogen Phosphorylase B"/>
    <property type="match status" value="2"/>
</dbReference>
<protein>
    <submittedName>
        <fullName evidence="7">DUF1205 domain-containing protein</fullName>
    </submittedName>
</protein>
<proteinExistence type="inferred from homology"/>
<evidence type="ECO:0000259" key="6">
    <source>
        <dbReference type="Pfam" id="PF21036"/>
    </source>
</evidence>
<dbReference type="NCBIfam" id="TIGR04516">
    <property type="entry name" value="glycosyl_450act"/>
    <property type="match status" value="1"/>
</dbReference>
<accession>A0ABN3TVW4</accession>
<dbReference type="Pfam" id="PF06722">
    <property type="entry name" value="EryCIII-like_C"/>
    <property type="match status" value="1"/>
</dbReference>
<evidence type="ECO:0000313" key="8">
    <source>
        <dbReference type="Proteomes" id="UP001500886"/>
    </source>
</evidence>
<keyword evidence="4" id="KW-0045">Antibiotic biosynthesis</keyword>
<dbReference type="PANTHER" id="PTHR48050:SF13">
    <property type="entry name" value="STEROL 3-BETA-GLUCOSYLTRANSFERASE UGT80A2"/>
    <property type="match status" value="1"/>
</dbReference>
<keyword evidence="2" id="KW-0328">Glycosyltransferase</keyword>
<feature type="domain" description="Erythromycin biosynthesis protein CIII-like N-terminal" evidence="6">
    <location>
        <begin position="22"/>
        <end position="256"/>
    </location>
</feature>
<dbReference type="InterPro" id="IPR030953">
    <property type="entry name" value="Glycosyl_450act"/>
</dbReference>
<dbReference type="InterPro" id="IPR010610">
    <property type="entry name" value="EryCIII-like_C"/>
</dbReference>
<evidence type="ECO:0000256" key="1">
    <source>
        <dbReference type="ARBA" id="ARBA00006962"/>
    </source>
</evidence>
<sequence>MRVLLTAFAQDSHLNGIVPMAWALRTAGHEVRVASQPAAVESITRAGLTAVPVGDDHRLDDVIRSVGEGMLAHHLDRDYLEMRPEALSLDYLRASNAILTATFYSQINNATMVDGLVDYARFWRPDLVLWEPFTFAGAVAAKAVGAAHARLLSFPDLFSHVHLTLRRRQAALTEQLRDDPLEEWLACTLDHYGRAFDPDVVTGQWSIDQMPRGVRLELGLPTVPMRYIPHNGPAPAVVPEWLREPPTRPRVCLTLGLTVRDTEFPNAIDLGELLDSIADLDAEVVATLGARELEQVPKVPDNTRVVEHLALHALLPSCSAIVHHGGAGTWATAAAQGVPQVALGWMWDAIYRARRLEEIGAGLHLHSEDLTVQTLRDKLLRVLQESSFRSGARRLRRAVLAAPSPNEVVPAVERLTARHRAAHATGR</sequence>
<dbReference type="EMBL" id="BAAASL010000013">
    <property type="protein sequence ID" value="GAA2719588.1"/>
    <property type="molecule type" value="Genomic_DNA"/>
</dbReference>
<evidence type="ECO:0000259" key="5">
    <source>
        <dbReference type="Pfam" id="PF06722"/>
    </source>
</evidence>
<evidence type="ECO:0000256" key="2">
    <source>
        <dbReference type="ARBA" id="ARBA00022676"/>
    </source>
</evidence>
<dbReference type="InterPro" id="IPR048284">
    <property type="entry name" value="EryCIII-like_N"/>
</dbReference>
<reference evidence="7 8" key="1">
    <citation type="journal article" date="2019" name="Int. J. Syst. Evol. Microbiol.">
        <title>The Global Catalogue of Microorganisms (GCM) 10K type strain sequencing project: providing services to taxonomists for standard genome sequencing and annotation.</title>
        <authorList>
            <consortium name="The Broad Institute Genomics Platform"/>
            <consortium name="The Broad Institute Genome Sequencing Center for Infectious Disease"/>
            <person name="Wu L."/>
            <person name="Ma J."/>
        </authorList>
    </citation>
    <scope>NUCLEOTIDE SEQUENCE [LARGE SCALE GENOMIC DNA]</scope>
    <source>
        <strain evidence="7 8">JCM 4542</strain>
    </source>
</reference>
<dbReference type="Proteomes" id="UP001500886">
    <property type="component" value="Unassembled WGS sequence"/>
</dbReference>
<evidence type="ECO:0000313" key="7">
    <source>
        <dbReference type="EMBL" id="GAA2719588.1"/>
    </source>
</evidence>
<dbReference type="RefSeq" id="WP_344436604.1">
    <property type="nucleotide sequence ID" value="NZ_BAAASL010000013.1"/>
</dbReference>
<dbReference type="InterPro" id="IPR050426">
    <property type="entry name" value="Glycosyltransferase_28"/>
</dbReference>
<evidence type="ECO:0000256" key="3">
    <source>
        <dbReference type="ARBA" id="ARBA00022679"/>
    </source>
</evidence>
<feature type="domain" description="Erythromycin biosynthesis protein CIII-like C-terminal" evidence="5">
    <location>
        <begin position="272"/>
        <end position="414"/>
    </location>
</feature>
<name>A0ABN3TVW4_9ACTN</name>
<organism evidence="7 8">
    <name type="scientific">Streptomyces luteosporeus</name>
    <dbReference type="NCBI Taxonomy" id="173856"/>
    <lineage>
        <taxon>Bacteria</taxon>
        <taxon>Bacillati</taxon>
        <taxon>Actinomycetota</taxon>
        <taxon>Actinomycetes</taxon>
        <taxon>Kitasatosporales</taxon>
        <taxon>Streptomycetaceae</taxon>
        <taxon>Streptomyces</taxon>
    </lineage>
</organism>